<organism evidence="1 2">
    <name type="scientific">Tsuneonella aeria</name>
    <dbReference type="NCBI Taxonomy" id="1837929"/>
    <lineage>
        <taxon>Bacteria</taxon>
        <taxon>Pseudomonadati</taxon>
        <taxon>Pseudomonadota</taxon>
        <taxon>Alphaproteobacteria</taxon>
        <taxon>Sphingomonadales</taxon>
        <taxon>Erythrobacteraceae</taxon>
        <taxon>Tsuneonella</taxon>
    </lineage>
</organism>
<dbReference type="RefSeq" id="WP_160610277.1">
    <property type="nucleotide sequence ID" value="NZ_WTZA01000001.1"/>
</dbReference>
<keyword evidence="2" id="KW-1185">Reference proteome</keyword>
<dbReference type="SUPFAM" id="SSF54427">
    <property type="entry name" value="NTF2-like"/>
    <property type="match status" value="1"/>
</dbReference>
<protein>
    <submittedName>
        <fullName evidence="1">Uncharacterized protein</fullName>
    </submittedName>
</protein>
<reference evidence="1 2" key="1">
    <citation type="submission" date="2019-12" db="EMBL/GenBank/DDBJ databases">
        <title>Genomic-based taxomic classification of the family Erythrobacteraceae.</title>
        <authorList>
            <person name="Xu L."/>
        </authorList>
    </citation>
    <scope>NUCLEOTIDE SEQUENCE [LARGE SCALE GENOMIC DNA]</scope>
    <source>
        <strain evidence="1 2">100921-2</strain>
    </source>
</reference>
<dbReference type="InterPro" id="IPR032710">
    <property type="entry name" value="NTF2-like_dom_sf"/>
</dbReference>
<accession>A0A6I4TDS5</accession>
<dbReference type="OrthoDB" id="7550365at2"/>
<dbReference type="PROSITE" id="PS51257">
    <property type="entry name" value="PROKAR_LIPOPROTEIN"/>
    <property type="match status" value="1"/>
</dbReference>
<dbReference type="EMBL" id="WTZA01000001">
    <property type="protein sequence ID" value="MXO74528.1"/>
    <property type="molecule type" value="Genomic_DNA"/>
</dbReference>
<dbReference type="AlphaFoldDB" id="A0A6I4TDS5"/>
<evidence type="ECO:0000313" key="2">
    <source>
        <dbReference type="Proteomes" id="UP000439522"/>
    </source>
</evidence>
<name>A0A6I4TDS5_9SPHN</name>
<sequence length="239" mass="24494">MTGTTRTLAGLSAIALVAACSQDNAPSEKISDVAETVADTVEGSATPTVADGPYAPRNDCREVPGADAFVARFAAAVKARDAQAVAALAAPDVKLDFGGGAGKERLLAMLAAKDAPLWAELDALASLGCGQNEQGGITLPWYAAQAMADVDPGKAMIVTGESVPVRASPSAARAMGTLSWDIVSLKDGLQPGAPFQQIVMSDGKTGFIASDNLRSVLDYRLIASSRDGKWSITSLVKGD</sequence>
<proteinExistence type="predicted"/>
<comment type="caution">
    <text evidence="1">The sequence shown here is derived from an EMBL/GenBank/DDBJ whole genome shotgun (WGS) entry which is preliminary data.</text>
</comment>
<gene>
    <name evidence="1" type="ORF">GRI40_04725</name>
</gene>
<evidence type="ECO:0000313" key="1">
    <source>
        <dbReference type="EMBL" id="MXO74528.1"/>
    </source>
</evidence>
<dbReference type="Proteomes" id="UP000439522">
    <property type="component" value="Unassembled WGS sequence"/>
</dbReference>